<dbReference type="KEGG" id="bacg:D2962_08570"/>
<dbReference type="Pfam" id="PF07943">
    <property type="entry name" value="PBP5_C"/>
    <property type="match status" value="1"/>
</dbReference>
<evidence type="ECO:0000313" key="18">
    <source>
        <dbReference type="EMBL" id="AYO30671.1"/>
    </source>
</evidence>
<feature type="chain" id="PRO_5018077439" description="serine-type D-Ala-D-Ala carboxypeptidase" evidence="16">
    <location>
        <begin position="23"/>
        <end position="406"/>
    </location>
</feature>
<feature type="active site" evidence="13">
    <location>
        <position position="113"/>
    </location>
</feature>
<evidence type="ECO:0000256" key="15">
    <source>
        <dbReference type="RuleBase" id="RU004016"/>
    </source>
</evidence>
<comment type="pathway">
    <text evidence="2">Cell wall biogenesis; peptidoglycan biosynthesis.</text>
</comment>
<keyword evidence="19" id="KW-1185">Reference proteome</keyword>
<evidence type="ECO:0000256" key="1">
    <source>
        <dbReference type="ARBA" id="ARBA00003217"/>
    </source>
</evidence>
<dbReference type="InterPro" id="IPR015956">
    <property type="entry name" value="Peniciliin-bd_prot_C_sf"/>
</dbReference>
<keyword evidence="5 18" id="KW-0121">Carboxypeptidase</keyword>
<evidence type="ECO:0000313" key="19">
    <source>
        <dbReference type="Proteomes" id="UP000280960"/>
    </source>
</evidence>
<dbReference type="Gene3D" id="3.40.710.10">
    <property type="entry name" value="DD-peptidase/beta-lactamase superfamily"/>
    <property type="match status" value="1"/>
</dbReference>
<dbReference type="Gene3D" id="2.60.410.10">
    <property type="entry name" value="D-Ala-D-Ala carboxypeptidase, C-terminal domain"/>
    <property type="match status" value="1"/>
</dbReference>
<dbReference type="GO" id="GO:0009002">
    <property type="term" value="F:serine-type D-Ala-D-Ala carboxypeptidase activity"/>
    <property type="evidence" value="ECO:0007669"/>
    <property type="project" value="UniProtKB-EC"/>
</dbReference>
<name>A0A3G2R5L5_9FIRM</name>
<dbReference type="GO" id="GO:0008360">
    <property type="term" value="P:regulation of cell shape"/>
    <property type="evidence" value="ECO:0007669"/>
    <property type="project" value="UniProtKB-KW"/>
</dbReference>
<comment type="catalytic activity">
    <reaction evidence="12">
        <text>Preferential cleavage: (Ac)2-L-Lys-D-Ala-|-D-Ala. Also transpeptidation of peptidyl-alanyl moieties that are N-acyl substituents of D-alanine.</text>
        <dbReference type="EC" id="3.4.16.4"/>
    </reaction>
</comment>
<reference evidence="18 19" key="1">
    <citation type="submission" date="2018-10" db="EMBL/GenBank/DDBJ databases">
        <authorList>
            <person name="Zhang X."/>
        </authorList>
    </citation>
    <scope>NUCLEOTIDE SEQUENCE [LARGE SCALE GENOMIC DNA]</scope>
    <source>
        <strain evidence="18 19">SK-G1</strain>
    </source>
</reference>
<dbReference type="PANTHER" id="PTHR21581">
    <property type="entry name" value="D-ALANYL-D-ALANINE CARBOXYPEPTIDASE"/>
    <property type="match status" value="1"/>
</dbReference>
<dbReference type="SMART" id="SM00936">
    <property type="entry name" value="PBP5_C"/>
    <property type="match status" value="1"/>
</dbReference>
<dbReference type="EC" id="3.4.16.4" evidence="4"/>
<dbReference type="RefSeq" id="WP_120765503.1">
    <property type="nucleotide sequence ID" value="NZ_CP033169.1"/>
</dbReference>
<keyword evidence="11" id="KW-0961">Cell wall biogenesis/degradation</keyword>
<dbReference type="Pfam" id="PF00768">
    <property type="entry name" value="Peptidase_S11"/>
    <property type="match status" value="1"/>
</dbReference>
<keyword evidence="9" id="KW-0133">Cell shape</keyword>
<evidence type="ECO:0000256" key="9">
    <source>
        <dbReference type="ARBA" id="ARBA00022960"/>
    </source>
</evidence>
<comment type="similarity">
    <text evidence="3 15">Belongs to the peptidase S11 family.</text>
</comment>
<dbReference type="PANTHER" id="PTHR21581:SF33">
    <property type="entry name" value="D-ALANYL-D-ALANINE CARBOXYPEPTIDASE DACB"/>
    <property type="match status" value="1"/>
</dbReference>
<organism evidence="18 19">
    <name type="scientific">Biomaibacter acetigenes</name>
    <dbReference type="NCBI Taxonomy" id="2316383"/>
    <lineage>
        <taxon>Bacteria</taxon>
        <taxon>Bacillati</taxon>
        <taxon>Bacillota</taxon>
        <taxon>Clostridia</taxon>
        <taxon>Thermosediminibacterales</taxon>
        <taxon>Tepidanaerobacteraceae</taxon>
        <taxon>Biomaibacter</taxon>
    </lineage>
</organism>
<keyword evidence="7 16" id="KW-0732">Signal</keyword>
<evidence type="ECO:0000256" key="8">
    <source>
        <dbReference type="ARBA" id="ARBA00022801"/>
    </source>
</evidence>
<evidence type="ECO:0000259" key="17">
    <source>
        <dbReference type="SMART" id="SM00936"/>
    </source>
</evidence>
<dbReference type="InterPro" id="IPR018044">
    <property type="entry name" value="Peptidase_S11"/>
</dbReference>
<dbReference type="InterPro" id="IPR001967">
    <property type="entry name" value="Peptidase_S11_N"/>
</dbReference>
<feature type="binding site" evidence="14">
    <location>
        <position position="218"/>
    </location>
    <ligand>
        <name>substrate</name>
    </ligand>
</feature>
<feature type="domain" description="Peptidase S11 D-Ala-D-Ala carboxypeptidase A C-terminal" evidence="17">
    <location>
        <begin position="265"/>
        <end position="353"/>
    </location>
</feature>
<dbReference type="InterPro" id="IPR012907">
    <property type="entry name" value="Peptidase_S11_C"/>
</dbReference>
<dbReference type="SUPFAM" id="SSF56601">
    <property type="entry name" value="beta-lactamase/transpeptidase-like"/>
    <property type="match status" value="1"/>
</dbReference>
<feature type="active site" description="Proton acceptor" evidence="13">
    <location>
        <position position="61"/>
    </location>
</feature>
<evidence type="ECO:0000256" key="10">
    <source>
        <dbReference type="ARBA" id="ARBA00022984"/>
    </source>
</evidence>
<proteinExistence type="inferred from homology"/>
<evidence type="ECO:0000256" key="14">
    <source>
        <dbReference type="PIRSR" id="PIRSR618044-2"/>
    </source>
</evidence>
<evidence type="ECO:0000256" key="16">
    <source>
        <dbReference type="SAM" id="SignalP"/>
    </source>
</evidence>
<sequence>MLKKTLILLFIFVTVCSGFARAENISLNVDARAYVLMEPVTGRILIEKNSEEKRAMASTTKIMTAIIALERGNLESKVRVSTKAAAIGGSSFYLRAGETMSLENLLYGLLLPSGNDAAVAIAEHIGGNEKNFVDLMNLKALEIGALNTHFMNPHGLDEPGHYTTARDLAMIARYAWGIPKFREIVQTREKIINEGSHSRHIYNTNRLLWSKIGVNGIKTGYTGAAGRCLVASAARNGFQLIAVVLGTGDHFGNSYKLLNYGFSHYKYEHVVVKDRLYTTARVENGILDIALLVAGEDIFLPVGENETVDLKMVVPDSIKAPVIKNQPIGEIQVFIKGKQVCKTVLKSAQDIREKTFFDMFYRIIREWLSFSEAPFGAFLLYKYYYVNITIIKGWIFRKNKINIEST</sequence>
<evidence type="ECO:0000256" key="2">
    <source>
        <dbReference type="ARBA" id="ARBA00004752"/>
    </source>
</evidence>
<dbReference type="GO" id="GO:0071555">
    <property type="term" value="P:cell wall organization"/>
    <property type="evidence" value="ECO:0007669"/>
    <property type="project" value="UniProtKB-KW"/>
</dbReference>
<keyword evidence="10" id="KW-0573">Peptidoglycan synthesis</keyword>
<protein>
    <recommendedName>
        <fullName evidence="4">serine-type D-Ala-D-Ala carboxypeptidase</fullName>
        <ecNumber evidence="4">3.4.16.4</ecNumber>
    </recommendedName>
</protein>
<comment type="function">
    <text evidence="1">Removes C-terminal D-alanyl residues from sugar-peptide cell wall precursors.</text>
</comment>
<feature type="signal peptide" evidence="16">
    <location>
        <begin position="1"/>
        <end position="22"/>
    </location>
</feature>
<dbReference type="InterPro" id="IPR012338">
    <property type="entry name" value="Beta-lactam/transpept-like"/>
</dbReference>
<dbReference type="UniPathway" id="UPA00219"/>
<evidence type="ECO:0000256" key="6">
    <source>
        <dbReference type="ARBA" id="ARBA00022670"/>
    </source>
</evidence>
<evidence type="ECO:0000256" key="7">
    <source>
        <dbReference type="ARBA" id="ARBA00022729"/>
    </source>
</evidence>
<gene>
    <name evidence="18" type="ORF">D2962_08570</name>
</gene>
<keyword evidence="6" id="KW-0645">Protease</keyword>
<dbReference type="AlphaFoldDB" id="A0A3G2R5L5"/>
<dbReference type="GO" id="GO:0009252">
    <property type="term" value="P:peptidoglycan biosynthetic process"/>
    <property type="evidence" value="ECO:0007669"/>
    <property type="project" value="UniProtKB-UniPathway"/>
</dbReference>
<evidence type="ECO:0000256" key="13">
    <source>
        <dbReference type="PIRSR" id="PIRSR618044-1"/>
    </source>
</evidence>
<keyword evidence="8" id="KW-0378">Hydrolase</keyword>
<dbReference type="Proteomes" id="UP000280960">
    <property type="component" value="Chromosome"/>
</dbReference>
<evidence type="ECO:0000256" key="4">
    <source>
        <dbReference type="ARBA" id="ARBA00012448"/>
    </source>
</evidence>
<dbReference type="SUPFAM" id="SSF69189">
    <property type="entry name" value="Penicillin-binding protein associated domain"/>
    <property type="match status" value="1"/>
</dbReference>
<evidence type="ECO:0000256" key="12">
    <source>
        <dbReference type="ARBA" id="ARBA00034000"/>
    </source>
</evidence>
<dbReference type="EMBL" id="CP033169">
    <property type="protein sequence ID" value="AYO30671.1"/>
    <property type="molecule type" value="Genomic_DNA"/>
</dbReference>
<dbReference type="PRINTS" id="PR00725">
    <property type="entry name" value="DADACBPTASE1"/>
</dbReference>
<accession>A0A3G2R5L5</accession>
<evidence type="ECO:0000256" key="5">
    <source>
        <dbReference type="ARBA" id="ARBA00022645"/>
    </source>
</evidence>
<evidence type="ECO:0000256" key="3">
    <source>
        <dbReference type="ARBA" id="ARBA00007164"/>
    </source>
</evidence>
<evidence type="ECO:0000256" key="11">
    <source>
        <dbReference type="ARBA" id="ARBA00023316"/>
    </source>
</evidence>
<dbReference type="InterPro" id="IPR037167">
    <property type="entry name" value="Peptidase_S11_C_sf"/>
</dbReference>
<feature type="active site" description="Acyl-ester intermediate" evidence="13">
    <location>
        <position position="58"/>
    </location>
</feature>
<dbReference type="GO" id="GO:0006508">
    <property type="term" value="P:proteolysis"/>
    <property type="evidence" value="ECO:0007669"/>
    <property type="project" value="UniProtKB-KW"/>
</dbReference>